<dbReference type="Pfam" id="PF00534">
    <property type="entry name" value="Glycos_transf_1"/>
    <property type="match status" value="1"/>
</dbReference>
<dbReference type="Proteomes" id="UP000193804">
    <property type="component" value="Unassembled WGS sequence"/>
</dbReference>
<accession>A0A1X7IAV3</accession>
<proteinExistence type="predicted"/>
<evidence type="ECO:0000259" key="1">
    <source>
        <dbReference type="Pfam" id="PF00534"/>
    </source>
</evidence>
<dbReference type="SUPFAM" id="SSF53756">
    <property type="entry name" value="UDP-Glycosyltransferase/glycogen phosphorylase"/>
    <property type="match status" value="1"/>
</dbReference>
<dbReference type="InterPro" id="IPR001296">
    <property type="entry name" value="Glyco_trans_1"/>
</dbReference>
<dbReference type="PANTHER" id="PTHR45947:SF3">
    <property type="entry name" value="SULFOQUINOVOSYL TRANSFERASE SQD2"/>
    <property type="match status" value="1"/>
</dbReference>
<keyword evidence="4" id="KW-1185">Reference proteome</keyword>
<gene>
    <name evidence="3" type="ORF">SAMN05661096_00389</name>
</gene>
<feature type="domain" description="Glycosyltransferase subfamily 4-like N-terminal" evidence="2">
    <location>
        <begin position="17"/>
        <end position="161"/>
    </location>
</feature>
<dbReference type="Pfam" id="PF13439">
    <property type="entry name" value="Glyco_transf_4"/>
    <property type="match status" value="1"/>
</dbReference>
<dbReference type="PANTHER" id="PTHR45947">
    <property type="entry name" value="SULFOQUINOVOSYL TRANSFERASE SQD2"/>
    <property type="match status" value="1"/>
</dbReference>
<dbReference type="InterPro" id="IPR028098">
    <property type="entry name" value="Glyco_trans_4-like_N"/>
</dbReference>
<evidence type="ECO:0000313" key="3">
    <source>
        <dbReference type="EMBL" id="SMG11289.1"/>
    </source>
</evidence>
<sequence length="366" mass="40799">MEIIHLILGKANPDRMNGVNKVVYQLATNQAKRNLKVEVWGITKDLTHNYEDRVFNTQLFKKQHNPFKLSELLKLALIKKSGKAVVHLHGGWIPVYATLAKFLSKHDIPFVITPHGAYNTVAMNKSKWIKKAYYQLFEKSVLKNAKAIHAIGKSEIDGLAGLGNYSNTFLSPYGFEIESIKPVMPNNEKFVIGFVGRITAYTKGLDIIIDSFKNVLQKNARAELWIVGEGDDLNSLKSKVQGEGISGVKFFGAKYGEEKNAIIRKMNVFVHASRNEGMPSAVIEAASFAVPVIVSPETNIAELVEKYKAGIALNENTVEELTSAFLEAISSSTEDLYLQGLCALKMIKEAFNWTQIVRSMNDLYAK</sequence>
<feature type="domain" description="Glycosyl transferase family 1" evidence="1">
    <location>
        <begin position="184"/>
        <end position="332"/>
    </location>
</feature>
<dbReference type="GO" id="GO:0016757">
    <property type="term" value="F:glycosyltransferase activity"/>
    <property type="evidence" value="ECO:0007669"/>
    <property type="project" value="TreeGrafter"/>
</dbReference>
<dbReference type="InterPro" id="IPR050194">
    <property type="entry name" value="Glycosyltransferase_grp1"/>
</dbReference>
<protein>
    <submittedName>
        <fullName evidence="3">Glycosyltransferase involved in cell wall bisynthesis</fullName>
    </submittedName>
</protein>
<dbReference type="STRING" id="1028.SAMN05661096_00389"/>
<evidence type="ECO:0000259" key="2">
    <source>
        <dbReference type="Pfam" id="PF13439"/>
    </source>
</evidence>
<dbReference type="Gene3D" id="3.40.50.2000">
    <property type="entry name" value="Glycogen Phosphorylase B"/>
    <property type="match status" value="2"/>
</dbReference>
<keyword evidence="3" id="KW-0808">Transferase</keyword>
<reference evidence="4" key="1">
    <citation type="submission" date="2017-04" db="EMBL/GenBank/DDBJ databases">
        <authorList>
            <person name="Varghese N."/>
            <person name="Submissions S."/>
        </authorList>
    </citation>
    <scope>NUCLEOTIDE SEQUENCE [LARGE SCALE GENOMIC DNA]</scope>
    <source>
        <strain evidence="4">DSM 4125</strain>
    </source>
</reference>
<dbReference type="RefSeq" id="WP_085515401.1">
    <property type="nucleotide sequence ID" value="NZ_FXAW01000001.1"/>
</dbReference>
<name>A0A1X7IAV3_9BACT</name>
<dbReference type="AlphaFoldDB" id="A0A1X7IAV3"/>
<dbReference type="CDD" id="cd03801">
    <property type="entry name" value="GT4_PimA-like"/>
    <property type="match status" value="1"/>
</dbReference>
<dbReference type="EMBL" id="FXAW01000001">
    <property type="protein sequence ID" value="SMG11289.1"/>
    <property type="molecule type" value="Genomic_DNA"/>
</dbReference>
<evidence type="ECO:0000313" key="4">
    <source>
        <dbReference type="Proteomes" id="UP000193804"/>
    </source>
</evidence>
<dbReference type="OrthoDB" id="9806653at2"/>
<organism evidence="3 4">
    <name type="scientific">Marivirga sericea</name>
    <dbReference type="NCBI Taxonomy" id="1028"/>
    <lineage>
        <taxon>Bacteria</taxon>
        <taxon>Pseudomonadati</taxon>
        <taxon>Bacteroidota</taxon>
        <taxon>Cytophagia</taxon>
        <taxon>Cytophagales</taxon>
        <taxon>Marivirgaceae</taxon>
        <taxon>Marivirga</taxon>
    </lineage>
</organism>